<dbReference type="PANTHER" id="PTHR12788:SF10">
    <property type="entry name" value="PROTEIN-TYROSINE SULFOTRANSFERASE"/>
    <property type="match status" value="1"/>
</dbReference>
<dbReference type="GO" id="GO:0008476">
    <property type="term" value="F:protein-tyrosine sulfotransferase activity"/>
    <property type="evidence" value="ECO:0007669"/>
    <property type="project" value="InterPro"/>
</dbReference>
<name>A0A367V1K6_9PROT</name>
<dbReference type="Proteomes" id="UP000253061">
    <property type="component" value="Unassembled WGS sequence"/>
</dbReference>
<dbReference type="AlphaFoldDB" id="A0A367V1K6"/>
<dbReference type="PROSITE" id="PS50005">
    <property type="entry name" value="TPR"/>
    <property type="match status" value="1"/>
</dbReference>
<protein>
    <recommendedName>
        <fullName evidence="5">Sulfotransferase</fullName>
    </recommendedName>
</protein>
<evidence type="ECO:0000313" key="3">
    <source>
        <dbReference type="EMBL" id="RCK19037.1"/>
    </source>
</evidence>
<proteinExistence type="predicted"/>
<evidence type="ECO:0000313" key="4">
    <source>
        <dbReference type="Proteomes" id="UP000253061"/>
    </source>
</evidence>
<dbReference type="EMBL" id="JPWB01000013">
    <property type="protein sequence ID" value="RCK19037.1"/>
    <property type="molecule type" value="Genomic_DNA"/>
</dbReference>
<comment type="caution">
    <text evidence="3">The sequence shown here is derived from an EMBL/GenBank/DDBJ whole genome shotgun (WGS) entry which is preliminary data.</text>
</comment>
<evidence type="ECO:0008006" key="5">
    <source>
        <dbReference type="Google" id="ProtNLM"/>
    </source>
</evidence>
<dbReference type="InterPro" id="IPR026634">
    <property type="entry name" value="TPST-like"/>
</dbReference>
<dbReference type="SUPFAM" id="SSF52540">
    <property type="entry name" value="P-loop containing nucleoside triphosphate hydrolases"/>
    <property type="match status" value="1"/>
</dbReference>
<accession>A0A367V1K6</accession>
<gene>
    <name evidence="3" type="ORF">TH6_20125</name>
</gene>
<reference evidence="3 4" key="1">
    <citation type="submission" date="2014-07" db="EMBL/GenBank/DDBJ databases">
        <title>Draft genome sequence of Thalassospira profundimaris R8-17.</title>
        <authorList>
            <person name="Lai Q."/>
            <person name="Shao Z."/>
        </authorList>
    </citation>
    <scope>NUCLEOTIDE SEQUENCE [LARGE SCALE GENOMIC DNA]</scope>
    <source>
        <strain evidence="3 4">R8-17</strain>
    </source>
</reference>
<dbReference type="Pfam" id="PF13181">
    <property type="entry name" value="TPR_8"/>
    <property type="match status" value="1"/>
</dbReference>
<dbReference type="Gene3D" id="3.40.50.300">
    <property type="entry name" value="P-loop containing nucleotide triphosphate hydrolases"/>
    <property type="match status" value="1"/>
</dbReference>
<organism evidence="3 4">
    <name type="scientific">Thalassospira profundimaris</name>
    <dbReference type="NCBI Taxonomy" id="502049"/>
    <lineage>
        <taxon>Bacteria</taxon>
        <taxon>Pseudomonadati</taxon>
        <taxon>Pseudomonadota</taxon>
        <taxon>Alphaproteobacteria</taxon>
        <taxon>Rhodospirillales</taxon>
        <taxon>Thalassospiraceae</taxon>
        <taxon>Thalassospira</taxon>
    </lineage>
</organism>
<sequence length="586" mass="66562">MTATQQTAQKVLQNAQKLWNAGKAKEAHELCQQYLRNDASDGPILHFFAGILERQGNTAQALKHLELACKAQNAKNLYFLDFAQFLRSQNMNIEAQNVLAVAMKRDQNDPKIKTQLASVLIHNGFFDQGVKLFNHVIAENPGNWQTWEIYASSVAGSPQPKQADQLFEQALQAAQAASTNPPTHVVRRPTPQEIASILMKRADHLKAMGDSEGCEKAIRDAIKTTKYFARAWTALATLKKFTADDFKAIHNLLKTKKAKLSSKDLQHLHYALGEAYMHQGDGTKAMENYFKANKIQRDNLNYDEEKSLGYLRNMPEFFTPEIIRENMLSDEPEDAQQFIFIVGVPRCGSSLLERILDSHSDVFGVGEIRTIPALQKRLYGQLFPSLPQHTAFLRDTPRLKAFANAYREEVARKLPPEITTGNNKPRYVVDKMLGNFVSVGLLAMAFPNSKFIHSRRDPIDTAFSCFTHFFGDGHSYLCDLAEIGRFYVAYQGLMNHWEQVVPSQQYLTVDYEKVVADQESQTNRLLEFLGLEWQDACLEFHNTKREVRTHSALEVRQPIYNSSVERWRPFTKDLAPLFDALGVTPD</sequence>
<feature type="repeat" description="TPR" evidence="2">
    <location>
        <begin position="266"/>
        <end position="299"/>
    </location>
</feature>
<dbReference type="Pfam" id="PF13469">
    <property type="entry name" value="Sulfotransfer_3"/>
    <property type="match status" value="1"/>
</dbReference>
<dbReference type="RefSeq" id="WP_062957870.1">
    <property type="nucleotide sequence ID" value="NZ_JPWB01000013.1"/>
</dbReference>
<dbReference type="PANTHER" id="PTHR12788">
    <property type="entry name" value="PROTEIN-TYROSINE SULFOTRANSFERASE 2"/>
    <property type="match status" value="1"/>
</dbReference>
<dbReference type="Gene3D" id="1.25.40.10">
    <property type="entry name" value="Tetratricopeptide repeat domain"/>
    <property type="match status" value="2"/>
</dbReference>
<evidence type="ECO:0000256" key="1">
    <source>
        <dbReference type="ARBA" id="ARBA00022679"/>
    </source>
</evidence>
<dbReference type="InterPro" id="IPR027417">
    <property type="entry name" value="P-loop_NTPase"/>
</dbReference>
<dbReference type="SUPFAM" id="SSF48452">
    <property type="entry name" value="TPR-like"/>
    <property type="match status" value="2"/>
</dbReference>
<keyword evidence="1" id="KW-0808">Transferase</keyword>
<dbReference type="InterPro" id="IPR019734">
    <property type="entry name" value="TPR_rpt"/>
</dbReference>
<dbReference type="InterPro" id="IPR011990">
    <property type="entry name" value="TPR-like_helical_dom_sf"/>
</dbReference>
<keyword evidence="2" id="KW-0802">TPR repeat</keyword>
<evidence type="ECO:0000256" key="2">
    <source>
        <dbReference type="PROSITE-ProRule" id="PRU00339"/>
    </source>
</evidence>